<dbReference type="InterPro" id="IPR035421">
    <property type="entry name" value="Terminase_6C"/>
</dbReference>
<keyword evidence="5" id="KW-0540">Nuclease</keyword>
<evidence type="ECO:0000313" key="7">
    <source>
        <dbReference type="EMBL" id="CAB4121067.1"/>
    </source>
</evidence>
<keyword evidence="2 5" id="KW-0547">Nucleotide-binding</keyword>
<dbReference type="Gene3D" id="3.30.420.280">
    <property type="match status" value="1"/>
</dbReference>
<protein>
    <recommendedName>
        <fullName evidence="5">Terminase, large subunit</fullName>
    </recommendedName>
    <alternativeName>
        <fullName evidence="5">DNA-packaging protein gp2</fullName>
    </alternativeName>
    <domain>
        <recommendedName>
            <fullName evidence="5">Endonuclease</fullName>
            <ecNumber evidence="5">3.1.21.-</ecNumber>
        </recommendedName>
    </domain>
    <domain>
        <recommendedName>
            <fullName evidence="5">ATPase</fullName>
            <ecNumber evidence="5">3.6.4.-</ecNumber>
        </recommendedName>
    </domain>
</protein>
<evidence type="ECO:0000256" key="2">
    <source>
        <dbReference type="ARBA" id="ARBA00022741"/>
    </source>
</evidence>
<dbReference type="GO" id="GO:0005524">
    <property type="term" value="F:ATP binding"/>
    <property type="evidence" value="ECO:0007669"/>
    <property type="project" value="UniProtKB-KW"/>
</dbReference>
<evidence type="ECO:0000256" key="1">
    <source>
        <dbReference type="ARBA" id="ARBA00022612"/>
    </source>
</evidence>
<name>A0A6J5KJL5_9CAUD</name>
<keyword evidence="5" id="KW-0426">Late protein</keyword>
<dbReference type="InterPro" id="IPR044265">
    <property type="entry name" value="Terminase_large_su_BPP22"/>
</dbReference>
<keyword evidence="3 5" id="KW-0067">ATP-binding</keyword>
<accession>A0A6J5KJL5</accession>
<evidence type="ECO:0000256" key="3">
    <source>
        <dbReference type="ARBA" id="ARBA00022840"/>
    </source>
</evidence>
<keyword evidence="5" id="KW-0479">Metal-binding</keyword>
<organism evidence="7">
    <name type="scientific">uncultured Caudovirales phage</name>
    <dbReference type="NCBI Taxonomy" id="2100421"/>
    <lineage>
        <taxon>Viruses</taxon>
        <taxon>Duplodnaviria</taxon>
        <taxon>Heunggongvirae</taxon>
        <taxon>Uroviricota</taxon>
        <taxon>Caudoviricetes</taxon>
        <taxon>Peduoviridae</taxon>
        <taxon>Maltschvirus</taxon>
        <taxon>Maltschvirus maltsch</taxon>
    </lineage>
</organism>
<keyword evidence="4 5" id="KW-0231">Viral genome packaging</keyword>
<comment type="domain">
    <text evidence="5">The ATPase region is in the N-terminus, whereas the nuclease region is in the C-terminus.</text>
</comment>
<dbReference type="GO" id="GO:0016887">
    <property type="term" value="F:ATP hydrolysis activity"/>
    <property type="evidence" value="ECO:0007669"/>
    <property type="project" value="InterPro"/>
</dbReference>
<dbReference type="EMBL" id="LR796143">
    <property type="protein sequence ID" value="CAB4121067.1"/>
    <property type="molecule type" value="Genomic_DNA"/>
</dbReference>
<gene>
    <name evidence="7" type="ORF">UFOVP6_11</name>
</gene>
<evidence type="ECO:0000259" key="6">
    <source>
        <dbReference type="Pfam" id="PF17289"/>
    </source>
</evidence>
<dbReference type="InterPro" id="IPR027417">
    <property type="entry name" value="P-loop_NTPase"/>
</dbReference>
<feature type="short sequence motif" description="Walker A motif" evidence="5">
    <location>
        <begin position="47"/>
        <end position="54"/>
    </location>
</feature>
<dbReference type="HAMAP" id="MF_04148">
    <property type="entry name" value="TERL_BPP22"/>
    <property type="match status" value="1"/>
</dbReference>
<feature type="binding site" evidence="5">
    <location>
        <position position="291"/>
    </location>
    <ligand>
        <name>Mg(2+)</name>
        <dbReference type="ChEBI" id="CHEBI:18420"/>
        <note>catalytic; for nuclease activity</note>
    </ligand>
</feature>
<feature type="short sequence motif" description="Walker B motif" evidence="5">
    <location>
        <begin position="169"/>
        <end position="174"/>
    </location>
</feature>
<dbReference type="EC" id="3.1.21.-" evidence="5"/>
<dbReference type="EC" id="3.6.4.-" evidence="5"/>
<feature type="active site" description="For ATPase activity" evidence="5">
    <location>
        <position position="174"/>
    </location>
</feature>
<feature type="domain" description="Terminase large subunit gp17-like C-terminal" evidence="6">
    <location>
        <begin position="289"/>
        <end position="439"/>
    </location>
</feature>
<dbReference type="Gene3D" id="3.40.50.300">
    <property type="entry name" value="P-loop containing nucleotide triphosphate hydrolases"/>
    <property type="match status" value="1"/>
</dbReference>
<dbReference type="GO" id="GO:0046872">
    <property type="term" value="F:metal ion binding"/>
    <property type="evidence" value="ECO:0007669"/>
    <property type="project" value="UniProtKB-UniRule"/>
</dbReference>
<comment type="function">
    <text evidence="5">The terminase large subunit acts as an ATP driven molecular motor necessary for viral DNA translocation into empty capsids and as an endonuclease that cuts the viral genome to initiate and to end a packaging reaction. The terminase lies at a unique vertex of the procapsid and is composed of two subunits, a small terminase subunit involved in viral DNA recognition (packaging sequence), and a large terminase subunit possessing endonucleolytic and ATPase activities. Both terminase subunits heterooligomerize and are docked on the portal protein to form the packaging machine. Once the capsid is packaged with the DNA, the terminase cleaves the viral genome concatemer and is substituted by the tail.</text>
</comment>
<comment type="similarity">
    <text evidence="5">Belongs to the Lederbergvirus large terminase family.</text>
</comment>
<comment type="subunit">
    <text evidence="5">Interacts with the terminase small subunit; the active complex is composed of a monomer of the terminase large subunit and a nonamer ring of terminase small subunits. Interacts with the portal protein; this interaction allows the packaging of viral DNA.</text>
</comment>
<dbReference type="GO" id="GO:0019073">
    <property type="term" value="P:viral DNA genome packaging"/>
    <property type="evidence" value="ECO:0007669"/>
    <property type="project" value="UniProtKB-UniRule"/>
</dbReference>
<feature type="binding site" evidence="5">
    <location>
        <position position="428"/>
    </location>
    <ligand>
        <name>Mg(2+)</name>
        <dbReference type="ChEBI" id="CHEBI:18420"/>
        <note>catalytic; for nuclease activity</note>
    </ligand>
</feature>
<reference evidence="7" key="1">
    <citation type="submission" date="2020-04" db="EMBL/GenBank/DDBJ databases">
        <authorList>
            <person name="Chiriac C."/>
            <person name="Salcher M."/>
            <person name="Ghai R."/>
            <person name="Kavagutti S V."/>
        </authorList>
    </citation>
    <scope>NUCLEOTIDE SEQUENCE</scope>
</reference>
<dbReference type="GO" id="GO:0098009">
    <property type="term" value="C:viral terminase, large subunit"/>
    <property type="evidence" value="ECO:0007669"/>
    <property type="project" value="UniProtKB-UniRule"/>
</dbReference>
<dbReference type="Pfam" id="PF03237">
    <property type="entry name" value="Terminase_6N"/>
    <property type="match status" value="1"/>
</dbReference>
<keyword evidence="5" id="KW-0378">Hydrolase</keyword>
<sequence length="469" mass="53154">MAKLKGQLIAEKTKRLAERKLWGYRPYKKQQDFHEKGSTFRERLFMAGNQLGKTWSGAFEMAMHLTGEYPDWWKGRRWDRPISAIAGSESTELTRDAIQRLLMGPPASELEWGTGSIPKVNIVGTNRRAGVANALDSITVKHKSGGNSTILLKSYDQGRTKWQANTVDIVWFDEEPPAEIYSEGLTRTNATKGMVYLTFTPLLGMSEVVRRFLHESSPDRAVTVMTINDADHYTEEERERIIRSYPEHEREARASGIPILGSGRIFPLADASVVIAPIQIPHYWPRIAGIDFGWDHPTAACELAWNRDTDIVYLIREHRVTQATPQMHAATLRPWGTYLPWAWPHDGLQHDKGSGEQLSKQYKAAGLRMLPNRATYSDGNSSVEGSILDMLQRMQSGRFKVFSNCTMWLEEFRLYHRKDGRVVKEHDDLISASRYATMMLRYARLPSADRGGVAAKTLTAEGVGEVSDW</sequence>
<keyword evidence="5" id="KW-0255">Endonuclease</keyword>
<evidence type="ECO:0000256" key="4">
    <source>
        <dbReference type="ARBA" id="ARBA00023219"/>
    </source>
</evidence>
<keyword evidence="5" id="KW-0460">Magnesium</keyword>
<dbReference type="Pfam" id="PF17289">
    <property type="entry name" value="Terminase_6C"/>
    <property type="match status" value="1"/>
</dbReference>
<keyword evidence="1 5" id="KW-1188">Viral release from host cell</keyword>
<proteinExistence type="inferred from homology"/>
<dbReference type="GO" id="GO:0004519">
    <property type="term" value="F:endonuclease activity"/>
    <property type="evidence" value="ECO:0007669"/>
    <property type="project" value="UniProtKB-UniRule"/>
</dbReference>
<dbReference type="GO" id="GO:0051276">
    <property type="term" value="P:chromosome organization"/>
    <property type="evidence" value="ECO:0007669"/>
    <property type="project" value="UniProtKB-UniRule"/>
</dbReference>
<comment type="cofactor">
    <cofactor evidence="5">
        <name>Mg(2+)</name>
        <dbReference type="ChEBI" id="CHEBI:18420"/>
    </cofactor>
    <text evidence="5">Nuclease activity probably requires 2 Mg(2+) ions per subunit.</text>
</comment>
<evidence type="ECO:0000256" key="5">
    <source>
        <dbReference type="HAMAP-Rule" id="MF_04148"/>
    </source>
</evidence>